<dbReference type="InterPro" id="IPR015590">
    <property type="entry name" value="Aldehyde_DH_dom"/>
</dbReference>
<comment type="similarity">
    <text evidence="2 8">Belongs to the aldehyde dehydrogenase family.</text>
</comment>
<dbReference type="EMBL" id="JALLBG020000226">
    <property type="protein sequence ID" value="KAL3758730.1"/>
    <property type="molecule type" value="Genomic_DNA"/>
</dbReference>
<dbReference type="FunFam" id="3.40.605.10:FF:000007">
    <property type="entry name" value="NAD/NADP-dependent betaine aldehyde dehydrogenase"/>
    <property type="match status" value="1"/>
</dbReference>
<evidence type="ECO:0000256" key="3">
    <source>
        <dbReference type="ARBA" id="ARBA00013051"/>
    </source>
</evidence>
<dbReference type="PANTHER" id="PTHR43353">
    <property type="entry name" value="SUCCINATE-SEMIALDEHYDE DEHYDROGENASE, MITOCHONDRIAL"/>
    <property type="match status" value="1"/>
</dbReference>
<comment type="caution">
    <text evidence="10">The sequence shown here is derived from an EMBL/GenBank/DDBJ whole genome shotgun (WGS) entry which is preliminary data.</text>
</comment>
<dbReference type="InterPro" id="IPR016161">
    <property type="entry name" value="Ald_DH/histidinol_DH"/>
</dbReference>
<name>A0ABD3MDU8_9STRA</name>
<dbReference type="InterPro" id="IPR029510">
    <property type="entry name" value="Ald_DH_CS_GLU"/>
</dbReference>
<dbReference type="Proteomes" id="UP001530293">
    <property type="component" value="Unassembled WGS sequence"/>
</dbReference>
<evidence type="ECO:0000256" key="4">
    <source>
        <dbReference type="ARBA" id="ARBA00019842"/>
    </source>
</evidence>
<evidence type="ECO:0000259" key="9">
    <source>
        <dbReference type="Pfam" id="PF00171"/>
    </source>
</evidence>
<organism evidence="10 11">
    <name type="scientific">Discostella pseudostelligera</name>
    <dbReference type="NCBI Taxonomy" id="259834"/>
    <lineage>
        <taxon>Eukaryota</taxon>
        <taxon>Sar</taxon>
        <taxon>Stramenopiles</taxon>
        <taxon>Ochrophyta</taxon>
        <taxon>Bacillariophyta</taxon>
        <taxon>Coscinodiscophyceae</taxon>
        <taxon>Thalassiosirophycidae</taxon>
        <taxon>Stephanodiscales</taxon>
        <taxon>Stephanodiscaceae</taxon>
        <taxon>Discostella</taxon>
    </lineage>
</organism>
<evidence type="ECO:0000256" key="1">
    <source>
        <dbReference type="ARBA" id="ARBA00005176"/>
    </source>
</evidence>
<evidence type="ECO:0000256" key="6">
    <source>
        <dbReference type="ARBA" id="ARBA00030806"/>
    </source>
</evidence>
<dbReference type="EC" id="1.2.1.24" evidence="3"/>
<reference evidence="10 11" key="1">
    <citation type="submission" date="2024-10" db="EMBL/GenBank/DDBJ databases">
        <title>Updated reference genomes for cyclostephanoid diatoms.</title>
        <authorList>
            <person name="Roberts W.R."/>
            <person name="Alverson A.J."/>
        </authorList>
    </citation>
    <scope>NUCLEOTIDE SEQUENCE [LARGE SCALE GENOMIC DNA]</scope>
    <source>
        <strain evidence="10 11">AJA232-27</strain>
    </source>
</reference>
<protein>
    <recommendedName>
        <fullName evidence="4">Succinate-semialdehyde dehydrogenase, mitochondrial</fullName>
        <ecNumber evidence="3">1.2.1.24</ecNumber>
    </recommendedName>
    <alternativeName>
        <fullName evidence="6">NAD(+)-dependent succinic semialdehyde dehydrogenase</fullName>
    </alternativeName>
</protein>
<dbReference type="PANTHER" id="PTHR43353:SF5">
    <property type="entry name" value="SUCCINATE-SEMIALDEHYDE DEHYDROGENASE, MITOCHONDRIAL"/>
    <property type="match status" value="1"/>
</dbReference>
<dbReference type="InterPro" id="IPR016163">
    <property type="entry name" value="Ald_DH_C"/>
</dbReference>
<dbReference type="InterPro" id="IPR016160">
    <property type="entry name" value="Ald_DH_CS_CYS"/>
</dbReference>
<gene>
    <name evidence="10" type="ORF">ACHAWU_001457</name>
</gene>
<dbReference type="PROSITE" id="PS00687">
    <property type="entry name" value="ALDEHYDE_DEHYDR_GLU"/>
    <property type="match status" value="1"/>
</dbReference>
<dbReference type="GO" id="GO:0004777">
    <property type="term" value="F:succinate-semialdehyde dehydrogenase (NAD+) activity"/>
    <property type="evidence" value="ECO:0007669"/>
    <property type="project" value="UniProtKB-EC"/>
</dbReference>
<evidence type="ECO:0000256" key="8">
    <source>
        <dbReference type="RuleBase" id="RU003345"/>
    </source>
</evidence>
<keyword evidence="11" id="KW-1185">Reference proteome</keyword>
<dbReference type="SUPFAM" id="SSF53720">
    <property type="entry name" value="ALDH-like"/>
    <property type="match status" value="1"/>
</dbReference>
<dbReference type="Gene3D" id="3.40.309.10">
    <property type="entry name" value="Aldehyde Dehydrogenase, Chain A, domain 2"/>
    <property type="match status" value="1"/>
</dbReference>
<evidence type="ECO:0000256" key="7">
    <source>
        <dbReference type="PROSITE-ProRule" id="PRU10007"/>
    </source>
</evidence>
<evidence type="ECO:0000313" key="11">
    <source>
        <dbReference type="Proteomes" id="UP001530293"/>
    </source>
</evidence>
<dbReference type="Gene3D" id="3.40.605.10">
    <property type="entry name" value="Aldehyde Dehydrogenase, Chain A, domain 1"/>
    <property type="match status" value="1"/>
</dbReference>
<evidence type="ECO:0000313" key="10">
    <source>
        <dbReference type="EMBL" id="KAL3758730.1"/>
    </source>
</evidence>
<dbReference type="Pfam" id="PF00171">
    <property type="entry name" value="Aldedh"/>
    <property type="match status" value="1"/>
</dbReference>
<dbReference type="FunFam" id="3.40.309.10:FF:000004">
    <property type="entry name" value="Succinate-semialdehyde dehydrogenase I"/>
    <property type="match status" value="1"/>
</dbReference>
<dbReference type="InterPro" id="IPR016162">
    <property type="entry name" value="Ald_DH_N"/>
</dbReference>
<dbReference type="AlphaFoldDB" id="A0ABD3MDU8"/>
<keyword evidence="5 8" id="KW-0560">Oxidoreductase</keyword>
<comment type="pathway">
    <text evidence="1">Amino-acid degradation; 4-aminobutanoate degradation.</text>
</comment>
<evidence type="ECO:0000256" key="5">
    <source>
        <dbReference type="ARBA" id="ARBA00023002"/>
    </source>
</evidence>
<evidence type="ECO:0000256" key="2">
    <source>
        <dbReference type="ARBA" id="ARBA00009986"/>
    </source>
</evidence>
<sequence length="573" mass="60820">MMDKIFMVGRKRSAATALACCFARPSSSGCYCYAAAAFSSASSSSIMQLASMLRDPTLLGDDDDDVGAIVATQQQEFLHDDIARFNVFDPGATSSTSSILLAKVRSMNQSDTQHAISKAHAALPHWKLDTSAYYRSQLLSKWSTLINKHSEDISKIMTMESGKPLHESRSEIVYGTNYLDFYAGEAIRSNSAGGGVLYPSPFVATTTNSKEDGSASSSSPPPRGRCMAINEAVGVCGLITPWNFPLAMLTRKIGPALAAGCTVVLKPSDKTPLTAVALHTLARRAGVPAGVFELITADAGMAKEVGYEMCVNPLVKKISFTGSTSVGKLLMKNSADTVKRLSLELGGNAPFIVFEDADLDQAVTAAIASKFRNAGQTCVCADRFIIHSSVESEFVTKFMDKVKQIVVGHGMKDGVTMGPLISSVAAGTLKQKVDTAIAEGATCILGGYSLTESHGPNFFAPTILTNVNTQSSIWTTENFGPVVAITTYDTEEEAVSLANDTPTGLASYFFTTNLSRIFRVSSLLENGIVGVNEGVISAAAAPFGGVKESGLGREGGPWGIHEYLETKYVFVNT</sequence>
<dbReference type="CDD" id="cd07103">
    <property type="entry name" value="ALDH_F5_SSADH_GabD"/>
    <property type="match status" value="1"/>
</dbReference>
<dbReference type="InterPro" id="IPR050740">
    <property type="entry name" value="Aldehyde_DH_Superfamily"/>
</dbReference>
<feature type="domain" description="Aldehyde dehydrogenase" evidence="9">
    <location>
        <begin position="100"/>
        <end position="569"/>
    </location>
</feature>
<accession>A0ABD3MDU8</accession>
<proteinExistence type="inferred from homology"/>
<feature type="active site" evidence="7">
    <location>
        <position position="344"/>
    </location>
</feature>
<dbReference type="PROSITE" id="PS00070">
    <property type="entry name" value="ALDEHYDE_DEHYDR_CYS"/>
    <property type="match status" value="1"/>
</dbReference>